<reference evidence="1 2" key="1">
    <citation type="submission" date="2022-06" db="EMBL/GenBank/DDBJ databases">
        <title>Genomic Encyclopedia of Archaeal and Bacterial Type Strains, Phase II (KMG-II): from individual species to whole genera.</title>
        <authorList>
            <person name="Goeker M."/>
        </authorList>
    </citation>
    <scope>NUCLEOTIDE SEQUENCE [LARGE SCALE GENOMIC DNA]</scope>
    <source>
        <strain evidence="1 2">DSM 45037</strain>
    </source>
</reference>
<proteinExistence type="predicted"/>
<name>A0ABT1H652_9NOCA</name>
<gene>
    <name evidence="1" type="ORF">LX12_003918</name>
</gene>
<accession>A0ABT1H652</accession>
<organism evidence="1 2">
    <name type="scientific">Williamsia serinedens</name>
    <dbReference type="NCBI Taxonomy" id="391736"/>
    <lineage>
        <taxon>Bacteria</taxon>
        <taxon>Bacillati</taxon>
        <taxon>Actinomycetota</taxon>
        <taxon>Actinomycetes</taxon>
        <taxon>Mycobacteriales</taxon>
        <taxon>Nocardiaceae</taxon>
        <taxon>Williamsia</taxon>
    </lineage>
</organism>
<sequence>MGPLVERFPSHCPRGHRLGARRMLVGWDNRCDPPQRIWICMRCSIVMHHRDYTWPLTDHPSDRA</sequence>
<evidence type="ECO:0000313" key="2">
    <source>
        <dbReference type="Proteomes" id="UP001205740"/>
    </source>
</evidence>
<dbReference type="Proteomes" id="UP001205740">
    <property type="component" value="Unassembled WGS sequence"/>
</dbReference>
<dbReference type="EMBL" id="JAMTCG010000007">
    <property type="protein sequence ID" value="MCP2162710.1"/>
    <property type="molecule type" value="Genomic_DNA"/>
</dbReference>
<keyword evidence="2" id="KW-1185">Reference proteome</keyword>
<evidence type="ECO:0000313" key="1">
    <source>
        <dbReference type="EMBL" id="MCP2162710.1"/>
    </source>
</evidence>
<protein>
    <submittedName>
        <fullName evidence="1">Uncharacterized protein</fullName>
    </submittedName>
</protein>
<comment type="caution">
    <text evidence="1">The sequence shown here is derived from an EMBL/GenBank/DDBJ whole genome shotgun (WGS) entry which is preliminary data.</text>
</comment>